<gene>
    <name evidence="2" type="ORF">AMET1_0123</name>
</gene>
<name>A0A1Y3GGK2_9EURY</name>
<sequence>MKVFAITRPKPSIEKSKKILKENGYKPKATPTIQLYPEHNQEYKKLIQNILEGETDILILTSQNGVKYFFNGIENQKKFKQKLKEITVYAIGPKTQKALKKHNVDSLIPEIYSSTGLVKQIGNQVDGKHIEIARSNHGSPKLSEGLKKYGATVHDVPIYKVGMPRNKKPIKKLINEINQKQIDIIGFTSQMTVKNYMKVAKELETQNKTVRQMNNMYVAAIGHPTKDILNEYGVKEVIVPKDYLFTEMVKEVNKTIEARK</sequence>
<dbReference type="AlphaFoldDB" id="A0A1Y3GGK2"/>
<evidence type="ECO:0000313" key="2">
    <source>
        <dbReference type="EMBL" id="OUJ19453.1"/>
    </source>
</evidence>
<dbReference type="PANTHER" id="PTHR40082">
    <property type="entry name" value="BLR5956 PROTEIN"/>
    <property type="match status" value="1"/>
</dbReference>
<protein>
    <submittedName>
        <fullName evidence="2">Uroporphyrinogen-III synthase HemD</fullName>
    </submittedName>
</protein>
<dbReference type="GO" id="GO:0006780">
    <property type="term" value="P:uroporphyrinogen III biosynthetic process"/>
    <property type="evidence" value="ECO:0007669"/>
    <property type="project" value="InterPro"/>
</dbReference>
<dbReference type="GO" id="GO:0004852">
    <property type="term" value="F:uroporphyrinogen-III synthase activity"/>
    <property type="evidence" value="ECO:0007669"/>
    <property type="project" value="InterPro"/>
</dbReference>
<dbReference type="CDD" id="cd06578">
    <property type="entry name" value="HemD"/>
    <property type="match status" value="1"/>
</dbReference>
<feature type="domain" description="Tetrapyrrole biosynthesis uroporphyrinogen III synthase" evidence="1">
    <location>
        <begin position="17"/>
        <end position="249"/>
    </location>
</feature>
<keyword evidence="3" id="KW-1185">Reference proteome</keyword>
<accession>A0A1Y3GGK2</accession>
<dbReference type="Proteomes" id="UP000195137">
    <property type="component" value="Unassembled WGS sequence"/>
</dbReference>
<evidence type="ECO:0000259" key="1">
    <source>
        <dbReference type="Pfam" id="PF02602"/>
    </source>
</evidence>
<dbReference type="PANTHER" id="PTHR40082:SF1">
    <property type="entry name" value="BLR5956 PROTEIN"/>
    <property type="match status" value="1"/>
</dbReference>
<organism evidence="2 3">
    <name type="scientific">Methanonatronarchaeum thermophilum</name>
    <dbReference type="NCBI Taxonomy" id="1927129"/>
    <lineage>
        <taxon>Archaea</taxon>
        <taxon>Methanobacteriati</taxon>
        <taxon>Methanobacteriota</taxon>
        <taxon>Methanonatronarchaeia</taxon>
        <taxon>Methanonatronarchaeales</taxon>
        <taxon>Methanonatronarchaeaceae</taxon>
        <taxon>Methanonatronarchaeum</taxon>
    </lineage>
</organism>
<evidence type="ECO:0000313" key="3">
    <source>
        <dbReference type="Proteomes" id="UP000195137"/>
    </source>
</evidence>
<dbReference type="InterPro" id="IPR036108">
    <property type="entry name" value="4pyrrol_syn_uPrphyn_synt_sf"/>
</dbReference>
<reference evidence="2 3" key="1">
    <citation type="submission" date="2016-12" db="EMBL/GenBank/DDBJ databases">
        <title>Discovery of methanogenic haloarchaea.</title>
        <authorList>
            <person name="Sorokin D.Y."/>
            <person name="Makarova K.S."/>
            <person name="Abbas B."/>
            <person name="Ferrer M."/>
            <person name="Golyshin P.N."/>
        </authorList>
    </citation>
    <scope>NUCLEOTIDE SEQUENCE [LARGE SCALE GENOMIC DNA]</scope>
    <source>
        <strain evidence="2">AMET1</strain>
    </source>
</reference>
<dbReference type="InterPro" id="IPR003754">
    <property type="entry name" value="4pyrrol_synth_uPrphyn_synth"/>
</dbReference>
<dbReference type="RefSeq" id="WP_161490689.1">
    <property type="nucleotide sequence ID" value="NZ_MRZU01000002.1"/>
</dbReference>
<dbReference type="OrthoDB" id="15395at2157"/>
<dbReference type="InterPro" id="IPR039793">
    <property type="entry name" value="UROS/Hem4"/>
</dbReference>
<dbReference type="SUPFAM" id="SSF69618">
    <property type="entry name" value="HemD-like"/>
    <property type="match status" value="1"/>
</dbReference>
<dbReference type="Pfam" id="PF02602">
    <property type="entry name" value="HEM4"/>
    <property type="match status" value="1"/>
</dbReference>
<dbReference type="Gene3D" id="3.40.50.10090">
    <property type="match status" value="2"/>
</dbReference>
<proteinExistence type="predicted"/>
<comment type="caution">
    <text evidence="2">The sequence shown here is derived from an EMBL/GenBank/DDBJ whole genome shotgun (WGS) entry which is preliminary data.</text>
</comment>
<dbReference type="EMBL" id="MRZU01000002">
    <property type="protein sequence ID" value="OUJ19453.1"/>
    <property type="molecule type" value="Genomic_DNA"/>
</dbReference>